<protein>
    <submittedName>
        <fullName evidence="5 7">Acyl-CoA synthetases/AMP-acid ligases II</fullName>
    </submittedName>
</protein>
<evidence type="ECO:0000313" key="5">
    <source>
        <dbReference type="EMBL" id="KAF2817630.1"/>
    </source>
</evidence>
<dbReference type="Gene3D" id="3.30.300.30">
    <property type="match status" value="1"/>
</dbReference>
<sequence>MVPRIYESIFPDVHIPTNLSFHQFLTRYNPEDVAADKVVWEESDTGRTLSYGGVRDEAAIGAACLTGALGLHPGDVVAIYAPNSISYAIATHAVIWFGGVIAGINPMTSPYDLVHYLASCEPKAIITVPDLRGQVVQALSQSKNLPFQPNIIMLDETSNAIFPEFYEKKNYGRHQIPPFDLTGQDNRKHVPAIMFSSGTSGKPKAVQWSHFSMIAHLINVRASQPEQNNRLTREVLFVPFGHMFGLVAAVLNPTHTGSHVVIMKQFEYLKYIEASARLRATIMRMVPPIALAIAKDPNISKFNLTSVQVIMCAGATLQAEVVNKLQAIMGGCYILQGYGLSEAAVSALKPAKATERSGSVGVIFPSHKLRLVDDDLNDVDVGQPGEALVKGPTVFMSYKNNPAATKEAFHDGWLRTGDVLKVDEDGYLWFLDRKKEMIKYKGNQVAPAELEDILNSHPSVAESAVCGIFDSSQQTEVPVGYVCLNDSISESERSKVLHEIRQWVDGIVSPTKKLRGGVFYIAQIPKNPTGKVQRMLLPARVEAAAKIAAANRPAKL</sequence>
<comment type="similarity">
    <text evidence="1">Belongs to the ATP-dependent AMP-binding enzyme family.</text>
</comment>
<evidence type="ECO:0000256" key="1">
    <source>
        <dbReference type="ARBA" id="ARBA00006432"/>
    </source>
</evidence>
<accession>A0A6A6Z9B9</accession>
<dbReference type="Pfam" id="PF13193">
    <property type="entry name" value="AMP-binding_C"/>
    <property type="match status" value="1"/>
</dbReference>
<dbReference type="RefSeq" id="XP_033584594.1">
    <property type="nucleotide sequence ID" value="XM_033713309.1"/>
</dbReference>
<dbReference type="InterPro" id="IPR020845">
    <property type="entry name" value="AMP-binding_CS"/>
</dbReference>
<dbReference type="GeneID" id="54454202"/>
<dbReference type="Proteomes" id="UP000504636">
    <property type="component" value="Unplaced"/>
</dbReference>
<dbReference type="Pfam" id="PF00501">
    <property type="entry name" value="AMP-binding"/>
    <property type="match status" value="1"/>
</dbReference>
<evidence type="ECO:0000259" key="4">
    <source>
        <dbReference type="Pfam" id="PF13193"/>
    </source>
</evidence>
<dbReference type="OrthoDB" id="1898221at2759"/>
<dbReference type="InterPro" id="IPR000873">
    <property type="entry name" value="AMP-dep_synth/lig_dom"/>
</dbReference>
<organism evidence="5">
    <name type="scientific">Mytilinidion resinicola</name>
    <dbReference type="NCBI Taxonomy" id="574789"/>
    <lineage>
        <taxon>Eukaryota</taxon>
        <taxon>Fungi</taxon>
        <taxon>Dikarya</taxon>
        <taxon>Ascomycota</taxon>
        <taxon>Pezizomycotina</taxon>
        <taxon>Dothideomycetes</taxon>
        <taxon>Pleosporomycetidae</taxon>
        <taxon>Mytilinidiales</taxon>
        <taxon>Mytilinidiaceae</taxon>
        <taxon>Mytilinidion</taxon>
    </lineage>
</organism>
<keyword evidence="6" id="KW-1185">Reference proteome</keyword>
<reference evidence="7" key="2">
    <citation type="submission" date="2020-04" db="EMBL/GenBank/DDBJ databases">
        <authorList>
            <consortium name="NCBI Genome Project"/>
        </authorList>
    </citation>
    <scope>NUCLEOTIDE SEQUENCE</scope>
    <source>
        <strain evidence="7">CBS 304.34</strain>
    </source>
</reference>
<reference evidence="5 7" key="1">
    <citation type="journal article" date="2020" name="Stud. Mycol.">
        <title>101 Dothideomycetes genomes: a test case for predicting lifestyles and emergence of pathogens.</title>
        <authorList>
            <person name="Haridas S."/>
            <person name="Albert R."/>
            <person name="Binder M."/>
            <person name="Bloem J."/>
            <person name="Labutti K."/>
            <person name="Salamov A."/>
            <person name="Andreopoulos B."/>
            <person name="Baker S."/>
            <person name="Barry K."/>
            <person name="Bills G."/>
            <person name="Bluhm B."/>
            <person name="Cannon C."/>
            <person name="Castanera R."/>
            <person name="Culley D."/>
            <person name="Daum C."/>
            <person name="Ezra D."/>
            <person name="Gonzalez J."/>
            <person name="Henrissat B."/>
            <person name="Kuo A."/>
            <person name="Liang C."/>
            <person name="Lipzen A."/>
            <person name="Lutzoni F."/>
            <person name="Magnuson J."/>
            <person name="Mondo S."/>
            <person name="Nolan M."/>
            <person name="Ohm R."/>
            <person name="Pangilinan J."/>
            <person name="Park H.-J."/>
            <person name="Ramirez L."/>
            <person name="Alfaro M."/>
            <person name="Sun H."/>
            <person name="Tritt A."/>
            <person name="Yoshinaga Y."/>
            <person name="Zwiers L.-H."/>
            <person name="Turgeon B."/>
            <person name="Goodwin S."/>
            <person name="Spatafora J."/>
            <person name="Crous P."/>
            <person name="Grigoriev I."/>
        </authorList>
    </citation>
    <scope>NUCLEOTIDE SEQUENCE</scope>
    <source>
        <strain evidence="5 7">CBS 304.34</strain>
    </source>
</reference>
<keyword evidence="2 5" id="KW-0436">Ligase</keyword>
<reference evidence="7" key="3">
    <citation type="submission" date="2025-04" db="UniProtKB">
        <authorList>
            <consortium name="RefSeq"/>
        </authorList>
    </citation>
    <scope>IDENTIFICATION</scope>
    <source>
        <strain evidence="7">CBS 304.34</strain>
    </source>
</reference>
<gene>
    <name evidence="5 7" type="ORF">BDZ99DRAFT_20775</name>
</gene>
<dbReference type="PANTHER" id="PTHR24096">
    <property type="entry name" value="LONG-CHAIN-FATTY-ACID--COA LIGASE"/>
    <property type="match status" value="1"/>
</dbReference>
<evidence type="ECO:0000256" key="2">
    <source>
        <dbReference type="ARBA" id="ARBA00022598"/>
    </source>
</evidence>
<name>A0A6A6Z9B9_9PEZI</name>
<dbReference type="SUPFAM" id="SSF56801">
    <property type="entry name" value="Acetyl-CoA synthetase-like"/>
    <property type="match status" value="1"/>
</dbReference>
<dbReference type="GO" id="GO:0019748">
    <property type="term" value="P:secondary metabolic process"/>
    <property type="evidence" value="ECO:0007669"/>
    <property type="project" value="TreeGrafter"/>
</dbReference>
<evidence type="ECO:0000313" key="6">
    <source>
        <dbReference type="Proteomes" id="UP000504636"/>
    </source>
</evidence>
<feature type="non-terminal residue" evidence="5">
    <location>
        <position position="1"/>
    </location>
</feature>
<proteinExistence type="inferred from homology"/>
<dbReference type="PROSITE" id="PS00455">
    <property type="entry name" value="AMP_BINDING"/>
    <property type="match status" value="1"/>
</dbReference>
<dbReference type="Gene3D" id="3.40.50.12780">
    <property type="entry name" value="N-terminal domain of ligase-like"/>
    <property type="match status" value="1"/>
</dbReference>
<evidence type="ECO:0000313" key="7">
    <source>
        <dbReference type="RefSeq" id="XP_033584594.1"/>
    </source>
</evidence>
<dbReference type="GO" id="GO:0016405">
    <property type="term" value="F:CoA-ligase activity"/>
    <property type="evidence" value="ECO:0007669"/>
    <property type="project" value="TreeGrafter"/>
</dbReference>
<evidence type="ECO:0000259" key="3">
    <source>
        <dbReference type="Pfam" id="PF00501"/>
    </source>
</evidence>
<dbReference type="InterPro" id="IPR042099">
    <property type="entry name" value="ANL_N_sf"/>
</dbReference>
<feature type="domain" description="AMP-binding enzyme C-terminal" evidence="4">
    <location>
        <begin position="449"/>
        <end position="531"/>
    </location>
</feature>
<dbReference type="PANTHER" id="PTHR24096:SF149">
    <property type="entry name" value="AMP-BINDING DOMAIN-CONTAINING PROTEIN-RELATED"/>
    <property type="match status" value="1"/>
</dbReference>
<dbReference type="AlphaFoldDB" id="A0A6A6Z9B9"/>
<dbReference type="InterPro" id="IPR045851">
    <property type="entry name" value="AMP-bd_C_sf"/>
</dbReference>
<feature type="domain" description="AMP-dependent synthetase/ligase" evidence="3">
    <location>
        <begin position="38"/>
        <end position="398"/>
    </location>
</feature>
<dbReference type="EMBL" id="MU003692">
    <property type="protein sequence ID" value="KAF2817630.1"/>
    <property type="molecule type" value="Genomic_DNA"/>
</dbReference>
<dbReference type="InterPro" id="IPR025110">
    <property type="entry name" value="AMP-bd_C"/>
</dbReference>